<keyword evidence="2" id="KW-1185">Reference proteome</keyword>
<accession>A0ABN1X8H0</accession>
<gene>
    <name evidence="1" type="ORF">GCM10009579_66640</name>
</gene>
<proteinExistence type="predicted"/>
<organism evidence="1 2">
    <name type="scientific">Streptomyces javensis</name>
    <dbReference type="NCBI Taxonomy" id="114698"/>
    <lineage>
        <taxon>Bacteria</taxon>
        <taxon>Bacillati</taxon>
        <taxon>Actinomycetota</taxon>
        <taxon>Actinomycetes</taxon>
        <taxon>Kitasatosporales</taxon>
        <taxon>Streptomycetaceae</taxon>
        <taxon>Streptomyces</taxon>
        <taxon>Streptomyces violaceusniger group</taxon>
    </lineage>
</organism>
<dbReference type="Proteomes" id="UP001500282">
    <property type="component" value="Unassembled WGS sequence"/>
</dbReference>
<evidence type="ECO:0000313" key="2">
    <source>
        <dbReference type="Proteomes" id="UP001500282"/>
    </source>
</evidence>
<name>A0ABN1X8H0_9ACTN</name>
<protein>
    <submittedName>
        <fullName evidence="1">Uncharacterized protein</fullName>
    </submittedName>
</protein>
<evidence type="ECO:0000313" key="1">
    <source>
        <dbReference type="EMBL" id="GAA1292080.1"/>
    </source>
</evidence>
<dbReference type="EMBL" id="BAAAIH010000049">
    <property type="protein sequence ID" value="GAA1292080.1"/>
    <property type="molecule type" value="Genomic_DNA"/>
</dbReference>
<comment type="caution">
    <text evidence="1">The sequence shown here is derived from an EMBL/GenBank/DDBJ whole genome shotgun (WGS) entry which is preliminary data.</text>
</comment>
<reference evidence="1 2" key="1">
    <citation type="journal article" date="2019" name="Int. J. Syst. Evol. Microbiol.">
        <title>The Global Catalogue of Microorganisms (GCM) 10K type strain sequencing project: providing services to taxonomists for standard genome sequencing and annotation.</title>
        <authorList>
            <consortium name="The Broad Institute Genomics Platform"/>
            <consortium name="The Broad Institute Genome Sequencing Center for Infectious Disease"/>
            <person name="Wu L."/>
            <person name="Ma J."/>
        </authorList>
    </citation>
    <scope>NUCLEOTIDE SEQUENCE [LARGE SCALE GENOMIC DNA]</scope>
    <source>
        <strain evidence="1 2">JCM 11448</strain>
    </source>
</reference>
<sequence>MSAGTTGAKAQDAGIASATVNVAQQIGGSVGTPLLNSLAASALASFLVGEDATSQTVQTNAAVHSYTVAFGGTSAIFAAGASSAA</sequence>